<evidence type="ECO:0000256" key="5">
    <source>
        <dbReference type="ARBA" id="ARBA00023136"/>
    </source>
</evidence>
<evidence type="ECO:0000256" key="2">
    <source>
        <dbReference type="ARBA" id="ARBA00022475"/>
    </source>
</evidence>
<sequence>MGVAAVTVPGGGAVSGVIAGEGWAWPGGLRAMAQSYLAIWAAPGDPASRWPGTVSPGPVWAVWTGIVVVLIVAAIAAGMVNSVLVRISDRFRTDHSGLGGRGEMVRLGLTEKAAKDKARNEFGSLRQVKARKIDAARAAIRLGNNLTTNTAIHIQQRDCTMVEGPTGAGKTWRLAVQRCWEAPGFLLMTSTKVDLISAVYSRRAAMGRVEIFDPENITGWPTPMRWSLLSGCEDPAVAIRRADALVKAKPMGDTKNASFWEGKASVLMRCFLHAAAVTGEPLSRVQQWATSRTSRSVIDILREHRPEWAAELAQILTSEADSADDMMSACSSLLAPLADPAIRASVDVPAGESVDLTELVLSGTNTIALVSKGDGNSTAPIVATLAAEIHHLLDRHSQILPQGRLDPPARLVLDEVNNVAPIPELPALMNDSGGRGICIWAFAHNKSQNMARWGRYGGEIFTDSPPCRIVLPGLRGDQELAELSRLCGDRTEWMPTAPGQAPQQRIRPVLTPAQIRQLPEDVALVIFRNAQPMLVHLRSVWEIKDHRKEVLASQRAYSAAAGITQAAAVGIASPPPRWA</sequence>
<evidence type="ECO:0000259" key="7">
    <source>
        <dbReference type="Pfam" id="PF12696"/>
    </source>
</evidence>
<keyword evidence="3 6" id="KW-0812">Transmembrane</keyword>
<dbReference type="EMBL" id="JAMTCG010000011">
    <property type="protein sequence ID" value="MCP2163064.1"/>
    <property type="molecule type" value="Genomic_DNA"/>
</dbReference>
<keyword evidence="4 6" id="KW-1133">Transmembrane helix</keyword>
<evidence type="ECO:0000256" key="4">
    <source>
        <dbReference type="ARBA" id="ARBA00022989"/>
    </source>
</evidence>
<feature type="domain" description="TraD/TraG TraM recognition site" evidence="7">
    <location>
        <begin position="408"/>
        <end position="519"/>
    </location>
</feature>
<dbReference type="InterPro" id="IPR051539">
    <property type="entry name" value="T4SS-coupling_protein"/>
</dbReference>
<comment type="subcellular location">
    <subcellularLocation>
        <location evidence="1">Cell membrane</location>
        <topology evidence="1">Multi-pass membrane protein</topology>
    </subcellularLocation>
</comment>
<dbReference type="Gene3D" id="3.40.50.300">
    <property type="entry name" value="P-loop containing nucleotide triphosphate hydrolases"/>
    <property type="match status" value="1"/>
</dbReference>
<evidence type="ECO:0000256" key="1">
    <source>
        <dbReference type="ARBA" id="ARBA00004651"/>
    </source>
</evidence>
<dbReference type="Pfam" id="PF12696">
    <property type="entry name" value="TraG-D_C"/>
    <property type="match status" value="1"/>
</dbReference>
<dbReference type="PANTHER" id="PTHR37937">
    <property type="entry name" value="CONJUGATIVE TRANSFER: DNA TRANSPORT"/>
    <property type="match status" value="1"/>
</dbReference>
<evidence type="ECO:0000256" key="6">
    <source>
        <dbReference type="SAM" id="Phobius"/>
    </source>
</evidence>
<keyword evidence="2" id="KW-1003">Cell membrane</keyword>
<evidence type="ECO:0000313" key="9">
    <source>
        <dbReference type="Proteomes" id="UP001205740"/>
    </source>
</evidence>
<dbReference type="InterPro" id="IPR032689">
    <property type="entry name" value="TraG-D_C"/>
</dbReference>
<gene>
    <name evidence="8" type="ORF">LX12_004277</name>
</gene>
<evidence type="ECO:0000313" key="8">
    <source>
        <dbReference type="EMBL" id="MCP2163064.1"/>
    </source>
</evidence>
<dbReference type="CDD" id="cd01127">
    <property type="entry name" value="TrwB_TraG_TraD_VirD4"/>
    <property type="match status" value="1"/>
</dbReference>
<keyword evidence="5 6" id="KW-0472">Membrane</keyword>
<protein>
    <submittedName>
        <fullName evidence="8">Type IV secretory pathway, VirD4 component, TraG/TraD family ATPase</fullName>
    </submittedName>
</protein>
<dbReference type="Proteomes" id="UP001205740">
    <property type="component" value="Unassembled WGS sequence"/>
</dbReference>
<dbReference type="SUPFAM" id="SSF52540">
    <property type="entry name" value="P-loop containing nucleoside triphosphate hydrolases"/>
    <property type="match status" value="1"/>
</dbReference>
<proteinExistence type="predicted"/>
<feature type="transmembrane region" description="Helical" evidence="6">
    <location>
        <begin position="60"/>
        <end position="84"/>
    </location>
</feature>
<comment type="caution">
    <text evidence="8">The sequence shown here is derived from an EMBL/GenBank/DDBJ whole genome shotgun (WGS) entry which is preliminary data.</text>
</comment>
<evidence type="ECO:0000256" key="3">
    <source>
        <dbReference type="ARBA" id="ARBA00022692"/>
    </source>
</evidence>
<keyword evidence="9" id="KW-1185">Reference proteome</keyword>
<organism evidence="8 9">
    <name type="scientific">Williamsia serinedens</name>
    <dbReference type="NCBI Taxonomy" id="391736"/>
    <lineage>
        <taxon>Bacteria</taxon>
        <taxon>Bacillati</taxon>
        <taxon>Actinomycetota</taxon>
        <taxon>Actinomycetes</taxon>
        <taxon>Mycobacteriales</taxon>
        <taxon>Nocardiaceae</taxon>
        <taxon>Williamsia</taxon>
    </lineage>
</organism>
<dbReference type="InterPro" id="IPR027417">
    <property type="entry name" value="P-loop_NTPase"/>
</dbReference>
<name>A0ABT1H744_9NOCA</name>
<dbReference type="PANTHER" id="PTHR37937:SF1">
    <property type="entry name" value="CONJUGATIVE TRANSFER: DNA TRANSPORT"/>
    <property type="match status" value="1"/>
</dbReference>
<dbReference type="RefSeq" id="WP_253656635.1">
    <property type="nucleotide sequence ID" value="NZ_BAAAOE010000002.1"/>
</dbReference>
<accession>A0ABT1H744</accession>
<reference evidence="8 9" key="1">
    <citation type="submission" date="2022-06" db="EMBL/GenBank/DDBJ databases">
        <title>Genomic Encyclopedia of Archaeal and Bacterial Type Strains, Phase II (KMG-II): from individual species to whole genera.</title>
        <authorList>
            <person name="Goeker M."/>
        </authorList>
    </citation>
    <scope>NUCLEOTIDE SEQUENCE [LARGE SCALE GENOMIC DNA]</scope>
    <source>
        <strain evidence="8 9">DSM 45037</strain>
    </source>
</reference>